<protein>
    <recommendedName>
        <fullName evidence="6">Lipoprotein</fullName>
    </recommendedName>
</protein>
<dbReference type="Proteomes" id="UP000000517">
    <property type="component" value="Chromosome"/>
</dbReference>
<dbReference type="KEGG" id="fsc:FSU_0212"/>
<dbReference type="RefSeq" id="WP_014545053.1">
    <property type="nucleotide sequence ID" value="NC_013410.1"/>
</dbReference>
<dbReference type="KEGG" id="fsu:Fisuc_2948"/>
<dbReference type="EMBL" id="CP002158">
    <property type="protein sequence ID" value="ADL26823.1"/>
    <property type="molecule type" value="Genomic_DNA"/>
</dbReference>
<reference evidence="3" key="3">
    <citation type="submission" date="2010-08" db="EMBL/GenBank/DDBJ databases">
        <authorList>
            <person name="Durkin A.S."/>
            <person name="Nelson K.E."/>
            <person name="Morrison M."/>
            <person name="Forsberg C.W."/>
            <person name="Wilson D.B."/>
            <person name="Russell J.B."/>
            <person name="Cann I.K.O."/>
            <person name="Mackie R.I."/>
            <person name="White B.A."/>
        </authorList>
    </citation>
    <scope>NUCLEOTIDE SEQUENCE</scope>
    <source>
        <strain evidence="3">S85</strain>
    </source>
</reference>
<organism evidence="3 4">
    <name type="scientific">Fibrobacter succinogenes (strain ATCC 19169 / S85)</name>
    <dbReference type="NCBI Taxonomy" id="59374"/>
    <lineage>
        <taxon>Bacteria</taxon>
        <taxon>Pseudomonadati</taxon>
        <taxon>Fibrobacterota</taxon>
        <taxon>Fibrobacteria</taxon>
        <taxon>Fibrobacterales</taxon>
        <taxon>Fibrobacteraceae</taxon>
        <taxon>Fibrobacter</taxon>
    </lineage>
</organism>
<accession>C9RPJ6</accession>
<name>C9RPJ6_FIBSS</name>
<keyword evidence="5" id="KW-1185">Reference proteome</keyword>
<reference evidence="4" key="2">
    <citation type="submission" date="2010-08" db="EMBL/GenBank/DDBJ databases">
        <title>Complete sequence of Fibrobacter succinogenes subsp. succinogenes S85.</title>
        <authorList>
            <person name="Durkin A.S."/>
            <person name="Nelson K.E."/>
            <person name="Morrison M."/>
            <person name="Forsberg C.W."/>
            <person name="Wilson D.B."/>
            <person name="Russell J.B."/>
            <person name="Cann I.K.O."/>
            <person name="Mackie R.I."/>
            <person name="White B.A."/>
        </authorList>
    </citation>
    <scope>NUCLEOTIDE SEQUENCE [LARGE SCALE GENOMIC DNA]</scope>
    <source>
        <strain evidence="4">ATCC 19169 / S85</strain>
    </source>
</reference>
<dbReference type="Proteomes" id="UP000001497">
    <property type="component" value="Chromosome"/>
</dbReference>
<gene>
    <name evidence="2" type="ordered locus">Fisuc_2948</name>
    <name evidence="3" type="ordered locus">FSU_0212</name>
</gene>
<evidence type="ECO:0000313" key="3">
    <source>
        <dbReference type="EMBL" id="ADL26823.1"/>
    </source>
</evidence>
<proteinExistence type="predicted"/>
<dbReference type="HOGENOM" id="CLU_986080_0_0_0"/>
<evidence type="ECO:0000313" key="2">
    <source>
        <dbReference type="EMBL" id="ACX76528.1"/>
    </source>
</evidence>
<evidence type="ECO:0000313" key="5">
    <source>
        <dbReference type="Proteomes" id="UP000001497"/>
    </source>
</evidence>
<evidence type="ECO:0008006" key="6">
    <source>
        <dbReference type="Google" id="ProtNLM"/>
    </source>
</evidence>
<feature type="chain" id="PRO_5003000333" description="Lipoprotein" evidence="1">
    <location>
        <begin position="24"/>
        <end position="282"/>
    </location>
</feature>
<reference evidence="2 5" key="1">
    <citation type="submission" date="2009-10" db="EMBL/GenBank/DDBJ databases">
        <title>Complete sequence of Fibrobacter succinogenes subsp. succinogenes S85.</title>
        <authorList>
            <consortium name="US DOE Joint Genome Institute"/>
            <person name="Lucas S."/>
            <person name="Copeland A."/>
            <person name="Lapidus A."/>
            <person name="Glavina del Rio T."/>
            <person name="Tice H."/>
            <person name="Bruce D."/>
            <person name="Goodwin L."/>
            <person name="Pitluck S."/>
            <person name="Chertkov O."/>
            <person name="Detter J.C."/>
            <person name="Han C."/>
            <person name="Tapia R."/>
            <person name="Larimer F."/>
            <person name="Land M."/>
            <person name="Hauser L."/>
            <person name="Kyrpides N."/>
            <person name="Mikhailova N."/>
            <person name="Weimer P.J."/>
            <person name="Stevenson D.M."/>
            <person name="Boyum J."/>
            <person name="Brumm P.I."/>
            <person name="Mead D."/>
        </authorList>
    </citation>
    <scope>NUCLEOTIDE SEQUENCE [LARGE SCALE GENOMIC DNA]</scope>
    <source>
        <strain evidence="5">ATCC 19169 / S85</strain>
        <strain evidence="2">S85</strain>
    </source>
</reference>
<dbReference type="OrthoDB" id="9808799at2"/>
<sequence>MKLSYRTMIASLIGLTFCFFACANDENGMKADGTLDYEAIKDSTLHWNVTIYRIQKFNGDTSEWDALDCRVHDSNFNCRRVTNVDCNRDIVRMLSCRDANNNFIECPGYKDTIYDTTYKNLNFGKDALVNYIPVAKIPAFNRDSVAKLFSKISGEPCSRLLSFSSNYHLEAIGLPDSLTLNLEREYIPEEYIRPKDFFVHLSLITNESTGEKTCRQDSSRIMYNFYPGTCYYSSLPEKAKVVNYELFNTTIQSYKDTTISWKLVYKDQYGRGDTLDITTKFE</sequence>
<keyword evidence="1" id="KW-0732">Signal</keyword>
<dbReference type="EMBL" id="CP001792">
    <property type="protein sequence ID" value="ACX76528.1"/>
    <property type="molecule type" value="Genomic_DNA"/>
</dbReference>
<evidence type="ECO:0000256" key="1">
    <source>
        <dbReference type="SAM" id="SignalP"/>
    </source>
</evidence>
<dbReference type="AlphaFoldDB" id="C9RPJ6"/>
<feature type="signal peptide" evidence="1">
    <location>
        <begin position="1"/>
        <end position="23"/>
    </location>
</feature>
<evidence type="ECO:0000313" key="4">
    <source>
        <dbReference type="Proteomes" id="UP000000517"/>
    </source>
</evidence>